<evidence type="ECO:0000256" key="3">
    <source>
        <dbReference type="ARBA" id="ARBA00022692"/>
    </source>
</evidence>
<evidence type="ECO:0000313" key="9">
    <source>
        <dbReference type="EMBL" id="SKB46401.1"/>
    </source>
</evidence>
<dbReference type="RefSeq" id="WP_159446425.1">
    <property type="nucleotide sequence ID" value="NZ_FUYN01000003.1"/>
</dbReference>
<feature type="transmembrane region" description="Helical" evidence="7">
    <location>
        <begin position="268"/>
        <end position="292"/>
    </location>
</feature>
<evidence type="ECO:0000256" key="5">
    <source>
        <dbReference type="ARBA" id="ARBA00023136"/>
    </source>
</evidence>
<evidence type="ECO:0000259" key="8">
    <source>
        <dbReference type="Pfam" id="PF02687"/>
    </source>
</evidence>
<evidence type="ECO:0000256" key="4">
    <source>
        <dbReference type="ARBA" id="ARBA00022989"/>
    </source>
</evidence>
<dbReference type="EMBL" id="FUYN01000003">
    <property type="protein sequence ID" value="SKB46401.1"/>
    <property type="molecule type" value="Genomic_DNA"/>
</dbReference>
<dbReference type="InterPro" id="IPR050250">
    <property type="entry name" value="Macrolide_Exporter_MacB"/>
</dbReference>
<feature type="transmembrane region" description="Helical" evidence="7">
    <location>
        <begin position="313"/>
        <end position="343"/>
    </location>
</feature>
<keyword evidence="5 7" id="KW-0472">Membrane</keyword>
<feature type="domain" description="ABC3 transporter permease C-terminal" evidence="8">
    <location>
        <begin position="270"/>
        <end position="393"/>
    </location>
</feature>
<dbReference type="OrthoDB" id="6313at2"/>
<dbReference type="PANTHER" id="PTHR30572:SF4">
    <property type="entry name" value="ABC TRANSPORTER PERMEASE YTRF"/>
    <property type="match status" value="1"/>
</dbReference>
<dbReference type="InterPro" id="IPR003838">
    <property type="entry name" value="ABC3_permease_C"/>
</dbReference>
<comment type="similarity">
    <text evidence="6">Belongs to the ABC-4 integral membrane protein family.</text>
</comment>
<protein>
    <submittedName>
        <fullName evidence="9">Putative ABC transport system permease protein</fullName>
    </submittedName>
</protein>
<keyword evidence="10" id="KW-1185">Reference proteome</keyword>
<evidence type="ECO:0000256" key="7">
    <source>
        <dbReference type="SAM" id="Phobius"/>
    </source>
</evidence>
<proteinExistence type="inferred from homology"/>
<dbReference type="PANTHER" id="PTHR30572">
    <property type="entry name" value="MEMBRANE COMPONENT OF TRANSPORTER-RELATED"/>
    <property type="match status" value="1"/>
</dbReference>
<name>A0A1T5BGH4_9FIRM</name>
<reference evidence="10" key="1">
    <citation type="submission" date="2017-02" db="EMBL/GenBank/DDBJ databases">
        <authorList>
            <person name="Varghese N."/>
            <person name="Submissions S."/>
        </authorList>
    </citation>
    <scope>NUCLEOTIDE SEQUENCE [LARGE SCALE GENOMIC DNA]</scope>
    <source>
        <strain evidence="10">ATCC 35199</strain>
    </source>
</reference>
<organism evidence="9 10">
    <name type="scientific">Acetoanaerobium noterae</name>
    <dbReference type="NCBI Taxonomy" id="745369"/>
    <lineage>
        <taxon>Bacteria</taxon>
        <taxon>Bacillati</taxon>
        <taxon>Bacillota</taxon>
        <taxon>Clostridia</taxon>
        <taxon>Peptostreptococcales</taxon>
        <taxon>Filifactoraceae</taxon>
        <taxon>Acetoanaerobium</taxon>
    </lineage>
</organism>
<comment type="subcellular location">
    <subcellularLocation>
        <location evidence="1">Cell membrane</location>
        <topology evidence="1">Multi-pass membrane protein</topology>
    </subcellularLocation>
</comment>
<evidence type="ECO:0000256" key="6">
    <source>
        <dbReference type="ARBA" id="ARBA00038076"/>
    </source>
</evidence>
<evidence type="ECO:0000256" key="2">
    <source>
        <dbReference type="ARBA" id="ARBA00022475"/>
    </source>
</evidence>
<evidence type="ECO:0000256" key="1">
    <source>
        <dbReference type="ARBA" id="ARBA00004651"/>
    </source>
</evidence>
<dbReference type="GO" id="GO:0022857">
    <property type="term" value="F:transmembrane transporter activity"/>
    <property type="evidence" value="ECO:0007669"/>
    <property type="project" value="TreeGrafter"/>
</dbReference>
<accession>A0A1T5BGH4</accession>
<dbReference type="Proteomes" id="UP000243406">
    <property type="component" value="Unassembled WGS sequence"/>
</dbReference>
<feature type="transmembrane region" description="Helical" evidence="7">
    <location>
        <begin position="20"/>
        <end position="40"/>
    </location>
</feature>
<keyword evidence="3 7" id="KW-0812">Transmembrane</keyword>
<feature type="transmembrane region" description="Helical" evidence="7">
    <location>
        <begin position="363"/>
        <end position="386"/>
    </location>
</feature>
<dbReference type="Pfam" id="PF02687">
    <property type="entry name" value="FtsX"/>
    <property type="match status" value="1"/>
</dbReference>
<keyword evidence="4 7" id="KW-1133">Transmembrane helix</keyword>
<dbReference type="AlphaFoldDB" id="A0A1T5BGH4"/>
<gene>
    <name evidence="9" type="ORF">SAMN02745120_1609</name>
</gene>
<sequence length="403" mass="44813">MNIYKLGFYNVLRRRNKAVLISLLSAVTICIFVIIFTLYFSSNKAVDIVSDRMGADIIILPNNADKDAKELMYSGSPVMGFMDKSVLDEIPKENISQYSAQFFLRTLTQYGCCTFPVSYRVLGIDYDSDFLVKPWLEKNHITSLGEKEVILGVNVMPDEEGSIEIMDQVFELAGTLMPTETALDDTIIMNINDSIWLADVFFDADAGDYFLKQKPEELISAVMIKVKDGADVEKVVMDIKKSKIDAQVISLSQQKMEVKETIANVSEILMIFAGSTFLITLIALFGIFNVMASQREKEMGYLRAMGYKKSELIFMYTIEVLTIIVLGGVVGSLMGISLSGYMYDMVNKIVLMPQGAFTLADRLLPGLLGIMLSIVIGVLVSIIPVVKINKNEPKDVFTSGGVR</sequence>
<evidence type="ECO:0000313" key="10">
    <source>
        <dbReference type="Proteomes" id="UP000243406"/>
    </source>
</evidence>
<dbReference type="GO" id="GO:0005886">
    <property type="term" value="C:plasma membrane"/>
    <property type="evidence" value="ECO:0007669"/>
    <property type="project" value="UniProtKB-SubCell"/>
</dbReference>
<keyword evidence="2" id="KW-1003">Cell membrane</keyword>